<dbReference type="GO" id="GO:0003682">
    <property type="term" value="F:chromatin binding"/>
    <property type="evidence" value="ECO:0007669"/>
    <property type="project" value="TreeGrafter"/>
</dbReference>
<dbReference type="GO" id="GO:0000166">
    <property type="term" value="F:nucleotide binding"/>
    <property type="evidence" value="ECO:0007669"/>
    <property type="project" value="InterPro"/>
</dbReference>
<keyword evidence="8" id="KW-0862">Zinc</keyword>
<dbReference type="SUPFAM" id="SSF56672">
    <property type="entry name" value="DNA/RNA polymerases"/>
    <property type="match status" value="1"/>
</dbReference>
<keyword evidence="9 12" id="KW-0239">DNA-directed DNA polymerase</keyword>
<evidence type="ECO:0000313" key="18">
    <source>
        <dbReference type="EMBL" id="KAG2500448.1"/>
    </source>
</evidence>
<dbReference type="InterPro" id="IPR012337">
    <property type="entry name" value="RNaseH-like_sf"/>
</dbReference>
<feature type="region of interest" description="Disordered" evidence="13">
    <location>
        <begin position="1"/>
        <end position="43"/>
    </location>
</feature>
<feature type="compositionally biased region" description="Low complexity" evidence="13">
    <location>
        <begin position="300"/>
        <end position="309"/>
    </location>
</feature>
<dbReference type="EC" id="2.7.7.7" evidence="12"/>
<feature type="compositionally biased region" description="Basic residues" evidence="13">
    <location>
        <begin position="109"/>
        <end position="122"/>
    </location>
</feature>
<dbReference type="CDD" id="cd05776">
    <property type="entry name" value="DNA_polB_alpha_exo"/>
    <property type="match status" value="1"/>
</dbReference>
<dbReference type="OrthoDB" id="6755010at2759"/>
<feature type="domain" description="DNA-directed DNA polymerase family B multifunctional" evidence="14">
    <location>
        <begin position="986"/>
        <end position="1468"/>
    </location>
</feature>
<feature type="compositionally biased region" description="Acidic residues" evidence="13">
    <location>
        <begin position="1029"/>
        <end position="1045"/>
    </location>
</feature>
<feature type="compositionally biased region" description="Low complexity" evidence="13">
    <location>
        <begin position="259"/>
        <end position="268"/>
    </location>
</feature>
<dbReference type="SUPFAM" id="SSF53098">
    <property type="entry name" value="Ribonuclease H-like"/>
    <property type="match status" value="1"/>
</dbReference>
<feature type="region of interest" description="Disordered" evidence="13">
    <location>
        <begin position="452"/>
        <end position="472"/>
    </location>
</feature>
<evidence type="ECO:0000256" key="3">
    <source>
        <dbReference type="ARBA" id="ARBA00022679"/>
    </source>
</evidence>
<evidence type="ECO:0000256" key="7">
    <source>
        <dbReference type="ARBA" id="ARBA00022771"/>
    </source>
</evidence>
<dbReference type="PRINTS" id="PR00106">
    <property type="entry name" value="DNAPOLB"/>
</dbReference>
<evidence type="ECO:0000256" key="4">
    <source>
        <dbReference type="ARBA" id="ARBA00022695"/>
    </source>
</evidence>
<dbReference type="InterPro" id="IPR036397">
    <property type="entry name" value="RNaseH_sf"/>
</dbReference>
<dbReference type="Gene3D" id="2.40.50.730">
    <property type="match status" value="1"/>
</dbReference>
<evidence type="ECO:0000259" key="17">
    <source>
        <dbReference type="Pfam" id="PF12254"/>
    </source>
</evidence>
<evidence type="ECO:0000256" key="1">
    <source>
        <dbReference type="ARBA" id="ARBA00004123"/>
    </source>
</evidence>
<keyword evidence="5 12" id="KW-0235">DNA replication</keyword>
<dbReference type="InterPro" id="IPR045846">
    <property type="entry name" value="POLBc_alpha"/>
</dbReference>
<evidence type="ECO:0000256" key="13">
    <source>
        <dbReference type="SAM" id="MobiDB-lite"/>
    </source>
</evidence>
<dbReference type="GO" id="GO:0003697">
    <property type="term" value="F:single-stranded DNA binding"/>
    <property type="evidence" value="ECO:0007669"/>
    <property type="project" value="TreeGrafter"/>
</dbReference>
<name>A0A835YD09_9CHLO</name>
<feature type="region of interest" description="Disordered" evidence="13">
    <location>
        <begin position="1019"/>
        <end position="1071"/>
    </location>
</feature>
<comment type="similarity">
    <text evidence="2 12">Belongs to the DNA polymerase type-B family.</text>
</comment>
<dbReference type="InterPro" id="IPR043502">
    <property type="entry name" value="DNA/RNA_pol_sf"/>
</dbReference>
<dbReference type="GO" id="GO:0006272">
    <property type="term" value="P:leading strand elongation"/>
    <property type="evidence" value="ECO:0007669"/>
    <property type="project" value="TreeGrafter"/>
</dbReference>
<dbReference type="PANTHER" id="PTHR45861:SF1">
    <property type="entry name" value="DNA POLYMERASE ALPHA CATALYTIC SUBUNIT"/>
    <property type="match status" value="1"/>
</dbReference>
<evidence type="ECO:0000259" key="15">
    <source>
        <dbReference type="Pfam" id="PF03104"/>
    </source>
</evidence>
<dbReference type="PANTHER" id="PTHR45861">
    <property type="entry name" value="DNA POLYMERASE ALPHA CATALYTIC SUBUNIT"/>
    <property type="match status" value="1"/>
</dbReference>
<dbReference type="Gene3D" id="1.10.132.60">
    <property type="entry name" value="DNA polymerase family B, C-terminal domain"/>
    <property type="match status" value="1"/>
</dbReference>
<dbReference type="Gene3D" id="3.90.1600.10">
    <property type="entry name" value="Palm domain of DNA polymerase"/>
    <property type="match status" value="1"/>
</dbReference>
<dbReference type="Pfam" id="PF00136">
    <property type="entry name" value="DNA_pol_B"/>
    <property type="match status" value="1"/>
</dbReference>
<keyword evidence="10 12" id="KW-0238">DNA-binding</keyword>
<dbReference type="InterPro" id="IPR006134">
    <property type="entry name" value="DNA-dir_DNA_pol_B_multi_dom"/>
</dbReference>
<dbReference type="Pfam" id="PF08996">
    <property type="entry name" value="zf-DNA_Pol"/>
    <property type="match status" value="1"/>
</dbReference>
<evidence type="ECO:0000256" key="5">
    <source>
        <dbReference type="ARBA" id="ARBA00022705"/>
    </source>
</evidence>
<feature type="domain" description="DNA polymerase alpha catalytic subunit N-terminal" evidence="17">
    <location>
        <begin position="22"/>
        <end position="84"/>
    </location>
</feature>
<dbReference type="GO" id="GO:0006273">
    <property type="term" value="P:lagging strand elongation"/>
    <property type="evidence" value="ECO:0007669"/>
    <property type="project" value="TreeGrafter"/>
</dbReference>
<dbReference type="Proteomes" id="UP000612055">
    <property type="component" value="Unassembled WGS sequence"/>
</dbReference>
<evidence type="ECO:0000256" key="9">
    <source>
        <dbReference type="ARBA" id="ARBA00022932"/>
    </source>
</evidence>
<evidence type="ECO:0000259" key="14">
    <source>
        <dbReference type="Pfam" id="PF00136"/>
    </source>
</evidence>
<comment type="caution">
    <text evidence="18">The sequence shown here is derived from an EMBL/GenBank/DDBJ whole genome shotgun (WGS) entry which is preliminary data.</text>
</comment>
<dbReference type="InterPro" id="IPR023211">
    <property type="entry name" value="DNA_pol_palm_dom_sf"/>
</dbReference>
<protein>
    <recommendedName>
        <fullName evidence="12">DNA polymerase</fullName>
        <ecNumber evidence="12">2.7.7.7</ecNumber>
    </recommendedName>
</protein>
<reference evidence="18" key="1">
    <citation type="journal article" date="2020" name="bioRxiv">
        <title>Comparative genomics of Chlamydomonas.</title>
        <authorList>
            <person name="Craig R.J."/>
            <person name="Hasan A.R."/>
            <person name="Ness R.W."/>
            <person name="Keightley P.D."/>
        </authorList>
    </citation>
    <scope>NUCLEOTIDE SEQUENCE</scope>
    <source>
        <strain evidence="18">CCAP 11/70</strain>
    </source>
</reference>
<dbReference type="InterPro" id="IPR017964">
    <property type="entry name" value="DNA-dir_DNA_pol_B_CS"/>
</dbReference>
<dbReference type="Gene3D" id="1.10.3200.20">
    <property type="entry name" value="DNA Polymerase alpha, zinc finger"/>
    <property type="match status" value="1"/>
</dbReference>
<evidence type="ECO:0000256" key="6">
    <source>
        <dbReference type="ARBA" id="ARBA00022723"/>
    </source>
</evidence>
<comment type="subcellular location">
    <subcellularLocation>
        <location evidence="1">Nucleus</location>
    </subcellularLocation>
</comment>
<dbReference type="Gene3D" id="3.30.420.10">
    <property type="entry name" value="Ribonuclease H-like superfamily/Ribonuclease H"/>
    <property type="match status" value="2"/>
</dbReference>
<feature type="domain" description="DNA-directed DNA polymerase family B exonuclease" evidence="15">
    <location>
        <begin position="605"/>
        <end position="824"/>
    </location>
</feature>
<dbReference type="GO" id="GO:0003887">
    <property type="term" value="F:DNA-directed DNA polymerase activity"/>
    <property type="evidence" value="ECO:0007669"/>
    <property type="project" value="UniProtKB-KW"/>
</dbReference>
<dbReference type="Pfam" id="PF03104">
    <property type="entry name" value="DNA_pol_B_exo1"/>
    <property type="match status" value="1"/>
</dbReference>
<evidence type="ECO:0000256" key="11">
    <source>
        <dbReference type="ARBA" id="ARBA00023242"/>
    </source>
</evidence>
<feature type="compositionally biased region" description="Low complexity" evidence="13">
    <location>
        <begin position="1410"/>
        <end position="1428"/>
    </location>
</feature>
<evidence type="ECO:0000256" key="2">
    <source>
        <dbReference type="ARBA" id="ARBA00005755"/>
    </source>
</evidence>
<evidence type="ECO:0000259" key="16">
    <source>
        <dbReference type="Pfam" id="PF08996"/>
    </source>
</evidence>
<dbReference type="InterPro" id="IPR042087">
    <property type="entry name" value="DNA_pol_B_thumb"/>
</dbReference>
<dbReference type="InterPro" id="IPR006133">
    <property type="entry name" value="DNA-dir_DNA_pol_B_exonuc"/>
</dbReference>
<keyword evidence="11" id="KW-0539">Nucleus</keyword>
<dbReference type="InterPro" id="IPR038256">
    <property type="entry name" value="Pol_alpha_znc_sf"/>
</dbReference>
<dbReference type="Gene3D" id="1.10.287.690">
    <property type="entry name" value="Helix hairpin bin"/>
    <property type="match status" value="1"/>
</dbReference>
<accession>A0A835YD09</accession>
<dbReference type="Gene3D" id="3.30.70.2820">
    <property type="match status" value="1"/>
</dbReference>
<dbReference type="Pfam" id="PF12254">
    <property type="entry name" value="DNA_pol_alpha_N"/>
    <property type="match status" value="1"/>
</dbReference>
<evidence type="ECO:0000256" key="12">
    <source>
        <dbReference type="RuleBase" id="RU000442"/>
    </source>
</evidence>
<dbReference type="InterPro" id="IPR006172">
    <property type="entry name" value="DNA-dir_DNA_pol_B"/>
</dbReference>
<evidence type="ECO:0000313" key="19">
    <source>
        <dbReference type="Proteomes" id="UP000612055"/>
    </source>
</evidence>
<dbReference type="GO" id="GO:0003688">
    <property type="term" value="F:DNA replication origin binding"/>
    <property type="evidence" value="ECO:0007669"/>
    <property type="project" value="TreeGrafter"/>
</dbReference>
<feature type="compositionally biased region" description="Acidic residues" evidence="13">
    <location>
        <begin position="94"/>
        <end position="105"/>
    </location>
</feature>
<keyword evidence="4 12" id="KW-0548">Nucleotidyltransferase</keyword>
<keyword evidence="19" id="KW-1185">Reference proteome</keyword>
<dbReference type="InterPro" id="IPR015088">
    <property type="entry name" value="Znf_DNA-dir_DNA_pol_B_alpha"/>
</dbReference>
<keyword evidence="3 12" id="KW-0808">Transferase</keyword>
<organism evidence="18 19">
    <name type="scientific">Edaphochlamys debaryana</name>
    <dbReference type="NCBI Taxonomy" id="47281"/>
    <lineage>
        <taxon>Eukaryota</taxon>
        <taxon>Viridiplantae</taxon>
        <taxon>Chlorophyta</taxon>
        <taxon>core chlorophytes</taxon>
        <taxon>Chlorophyceae</taxon>
        <taxon>CS clade</taxon>
        <taxon>Chlamydomonadales</taxon>
        <taxon>Chlamydomonadales incertae sedis</taxon>
        <taxon>Edaphochlamys</taxon>
    </lineage>
</organism>
<comment type="catalytic activity">
    <reaction evidence="12">
        <text>DNA(n) + a 2'-deoxyribonucleoside 5'-triphosphate = DNA(n+1) + diphosphate</text>
        <dbReference type="Rhea" id="RHEA:22508"/>
        <dbReference type="Rhea" id="RHEA-COMP:17339"/>
        <dbReference type="Rhea" id="RHEA-COMP:17340"/>
        <dbReference type="ChEBI" id="CHEBI:33019"/>
        <dbReference type="ChEBI" id="CHEBI:61560"/>
        <dbReference type="ChEBI" id="CHEBI:173112"/>
        <dbReference type="EC" id="2.7.7.7"/>
    </reaction>
</comment>
<keyword evidence="7" id="KW-0863">Zinc-finger</keyword>
<dbReference type="CDD" id="cd05532">
    <property type="entry name" value="POLBc_alpha"/>
    <property type="match status" value="1"/>
</dbReference>
<feature type="region of interest" description="Disordered" evidence="13">
    <location>
        <begin position="259"/>
        <end position="314"/>
    </location>
</feature>
<dbReference type="GO" id="GO:1902975">
    <property type="term" value="P:mitotic DNA replication initiation"/>
    <property type="evidence" value="ECO:0007669"/>
    <property type="project" value="InterPro"/>
</dbReference>
<feature type="compositionally biased region" description="Acidic residues" evidence="13">
    <location>
        <begin position="69"/>
        <end position="86"/>
    </location>
</feature>
<dbReference type="InterPro" id="IPR024647">
    <property type="entry name" value="DNA_pol_a_cat_su_N"/>
</dbReference>
<dbReference type="SMART" id="SM00486">
    <property type="entry name" value="POLBc"/>
    <property type="match status" value="1"/>
</dbReference>
<keyword evidence="6" id="KW-0479">Metal-binding</keyword>
<sequence>MDRSRRQPAQSSATTKANAAREALKAARDGGVKRAQQFEYKEEERVYDVVDDKQYGEIVKKRRDLGDFVVDDDGAGYADLGEDDELFNGGNDAEGSDEGEGEEEDKPASKKRKKDGKGGKRKGGADGEEGKGPGGGNIAALFRKQAARGAAVTGHGGPSGPKPSDAAADQLLDSILGGLDDDAPPGPAPGPAPGLGGPRGAAPPAAPAAYGAYGRSMVPAIARPFGAYGAPYGAVPRAGMGLAAVASIGAAAGRPAAAPALKREAPAPAHAPGPAGPGSGPVEDDEPMMDMGDRDDMQDDGPGPAPGAKAEPKAEYEAGLVGVAAAADAMDADVKPPPPAAAAAARAAAPVGRNFAAEPATPADGAATHRAEDIWDEMYAAGADADGATAPSPLPDGTPAAVTPAAEASAAAAASAAGLPLDAAGVMPFYLLDAYENEQARPGEVVLIGKVEAPRPDTPAPGAAGGRGPAPPGPAWQSCAVVVRNLTRSLLVVPRPGAGVFDDSDGAISAAQAAAAADPSKKIDLLKLLQERCAPLKDELRSLLSKAGVSAMRMVPVRRSYAFEHKEVPHGEQWVLKVRYPAHMPTLPSPPSGGPPSGKTFAAAFNAQQSCLEALLLKRRIKGPCWLGVQGPSRVEHAYQSTWCKVEVVCDGSKRLLSADRGLTPDAAGRAAPPLTIASLSLKTQIHPTSHQHEIVAASVAHLSDVSPDAPLSAKEWSNPQRLRSFSIVRRLDGQTWPHGMEAAVEQLNATPRGRANGGALASLQASERALLTCLLARLQALDADVLVGHNLAAFDLTTLLSRMQHHKVPLWSRIGRIKKTAPPSRLTHSSSSLASPPLPPSSPCQVPLWSRIGRIKKTEFPRLTGGGHTFGGGAGAGVMSSIAGRLLCDTYLCARELVKSVDFTLATLAHSLLGEVRSDLLAEAAAAAPGASAGAGLAALFGSSEGVLRLLRHGEGDAWLALGIMFHLSVLPLTKQLSSLSGHLWSRTLAGQRAQRIEMLLLHEFHARKYILPDKQSFKDKQRRAQAEAEDMDEDDGGGGEGDEEGGKGGGKKGKKGAAPKSNGPKYSGGLVLEPKKGLYDKIVIILDFNSLYPSIIQEYNICFTTVQRPPDGSLPPLPDPASAANGLAPLPAVLQALVQRRKQVKQAMAAERNPVTKQQLQVRQQAIKLTANSMYGCLGFGASRFYAQPLAELITAQGRSILQSTVDLVQGSIGAEVIYGDTDSIMVATRSDCVDEAKQLAARIKKEVNKRYKLLEIELDGVFRSLLLLKKKKYAAVKLEPDASGRLVEAIEQKGLDIVRRDWCPLSKDVGNFALRAVLSGRGREEVVADIHAHLREVAEKVRGGQINLGKFIITKQLTKRPEDYPDAKNQPHVQVALRRRAAGKRDGVLPGETVPYIICVERAPAAPGPDGANPAPTPAAPAAAGSLAERARHPDELREQQSLAVDVEYYLAQQVHPVVSRLVSTIEGTDAAHVADCLGLDPSRYRGQGAGAGGALGGGEEEEAGLLLGASGGTLMDEDDNFRSCAPLLLTAPSGASFPLRGVAELLQGACTPAALLAAPDAAAGDEAAAVGPAALINQVLLRSREAVARYYDGVLRADDETAEAAGGCRAVVLRPAAAAGEEAGGGGGPDRCAHPDPSRAGVLLRRALGERDLYLQLSHYHRLLHVEGAVRRHLARVRATDPKTTLTAEEVRAMVPDPLARALTAAAEAVDSLRRRSHWHWVALGRLFGGLQGAPGAGLGAEGAVGAVRGMVA</sequence>
<evidence type="ECO:0000256" key="8">
    <source>
        <dbReference type="ARBA" id="ARBA00022833"/>
    </source>
</evidence>
<feature type="compositionally biased region" description="Low complexity" evidence="13">
    <location>
        <begin position="823"/>
        <end position="836"/>
    </location>
</feature>
<dbReference type="FunFam" id="1.10.132.60:FF:000004">
    <property type="entry name" value="DNA polymerase"/>
    <property type="match status" value="1"/>
</dbReference>
<dbReference type="PROSITE" id="PS00116">
    <property type="entry name" value="DNA_POLYMERASE_B"/>
    <property type="match status" value="1"/>
</dbReference>
<evidence type="ECO:0000256" key="10">
    <source>
        <dbReference type="ARBA" id="ARBA00023125"/>
    </source>
</evidence>
<feature type="domain" description="Zinc finger DNA-directed DNA polymerase family B alpha" evidence="16">
    <location>
        <begin position="1519"/>
        <end position="1732"/>
    </location>
</feature>
<proteinExistence type="inferred from homology"/>
<feature type="compositionally biased region" description="Low complexity" evidence="13">
    <location>
        <begin position="169"/>
        <end position="178"/>
    </location>
</feature>
<dbReference type="EMBL" id="JAEHOE010000004">
    <property type="protein sequence ID" value="KAG2500448.1"/>
    <property type="molecule type" value="Genomic_DNA"/>
</dbReference>
<feature type="region of interest" description="Disordered" evidence="13">
    <location>
        <begin position="62"/>
        <end position="205"/>
    </location>
</feature>
<dbReference type="GO" id="GO:0005658">
    <property type="term" value="C:alpha DNA polymerase:primase complex"/>
    <property type="evidence" value="ECO:0007669"/>
    <property type="project" value="TreeGrafter"/>
</dbReference>
<feature type="region of interest" description="Disordered" evidence="13">
    <location>
        <begin position="1410"/>
        <end position="1439"/>
    </location>
</feature>
<dbReference type="NCBIfam" id="TIGR00592">
    <property type="entry name" value="pol2"/>
    <property type="match status" value="1"/>
</dbReference>
<gene>
    <name evidence="18" type="ORF">HYH03_002016</name>
</gene>
<dbReference type="GO" id="GO:0008270">
    <property type="term" value="F:zinc ion binding"/>
    <property type="evidence" value="ECO:0007669"/>
    <property type="project" value="UniProtKB-KW"/>
</dbReference>
<feature type="region of interest" description="Disordered" evidence="13">
    <location>
        <begin position="822"/>
        <end position="843"/>
    </location>
</feature>
<feature type="compositionally biased region" description="Basic and acidic residues" evidence="13">
    <location>
        <begin position="1019"/>
        <end position="1028"/>
    </location>
</feature>
<feature type="compositionally biased region" description="Basic and acidic residues" evidence="13">
    <location>
        <begin position="22"/>
        <end position="32"/>
    </location>
</feature>